<name>A0A3F3PWD3_9EURO</name>
<reference evidence="9 10" key="1">
    <citation type="submission" date="2018-07" db="EMBL/GenBank/DDBJ databases">
        <title>The genomes of Aspergillus section Nigri reveals drivers in fungal speciation.</title>
        <authorList>
            <consortium name="DOE Joint Genome Institute"/>
            <person name="Vesth T.C."/>
            <person name="Nybo J."/>
            <person name="Theobald S."/>
            <person name="Brandl J."/>
            <person name="Frisvad J.C."/>
            <person name="Nielsen K.F."/>
            <person name="Lyhne E.K."/>
            <person name="Kogle M.E."/>
            <person name="Kuo A."/>
            <person name="Riley R."/>
            <person name="Clum A."/>
            <person name="Nolan M."/>
            <person name="Lipzen A."/>
            <person name="Salamov A."/>
            <person name="Henrissat B."/>
            <person name="Wiebenga A."/>
            <person name="De vries R.P."/>
            <person name="Grigoriev I.V."/>
            <person name="Mortensen U.H."/>
            <person name="Andersen M.R."/>
            <person name="Baker S.E."/>
        </authorList>
    </citation>
    <scope>NUCLEOTIDE SEQUENCE [LARGE SCALE GENOMIC DNA]</scope>
    <source>
        <strain evidence="9 10">CBS 139.54b</strain>
    </source>
</reference>
<feature type="transmembrane region" description="Helical" evidence="7">
    <location>
        <begin position="413"/>
        <end position="434"/>
    </location>
</feature>
<feature type="transmembrane region" description="Helical" evidence="7">
    <location>
        <begin position="379"/>
        <end position="401"/>
    </location>
</feature>
<feature type="transmembrane region" description="Helical" evidence="7">
    <location>
        <begin position="324"/>
        <end position="342"/>
    </location>
</feature>
<feature type="transmembrane region" description="Helical" evidence="7">
    <location>
        <begin position="219"/>
        <end position="239"/>
    </location>
</feature>
<comment type="similarity">
    <text evidence="2">Belongs to the major facilitator superfamily.</text>
</comment>
<dbReference type="RefSeq" id="XP_026624241.1">
    <property type="nucleotide sequence ID" value="XM_026773659.1"/>
</dbReference>
<organism evidence="9 10">
    <name type="scientific">Aspergillus welwitschiae</name>
    <dbReference type="NCBI Taxonomy" id="1341132"/>
    <lineage>
        <taxon>Eukaryota</taxon>
        <taxon>Fungi</taxon>
        <taxon>Dikarya</taxon>
        <taxon>Ascomycota</taxon>
        <taxon>Pezizomycotina</taxon>
        <taxon>Eurotiomycetes</taxon>
        <taxon>Eurotiomycetidae</taxon>
        <taxon>Eurotiales</taxon>
        <taxon>Aspergillaceae</taxon>
        <taxon>Aspergillus</taxon>
        <taxon>Aspergillus subgen. Circumdati</taxon>
    </lineage>
</organism>
<dbReference type="AlphaFoldDB" id="A0A3F3PWD3"/>
<dbReference type="GO" id="GO:0022857">
    <property type="term" value="F:transmembrane transporter activity"/>
    <property type="evidence" value="ECO:0007669"/>
    <property type="project" value="InterPro"/>
</dbReference>
<dbReference type="GO" id="GO:0016020">
    <property type="term" value="C:membrane"/>
    <property type="evidence" value="ECO:0007669"/>
    <property type="project" value="UniProtKB-SubCell"/>
</dbReference>
<evidence type="ECO:0000313" key="10">
    <source>
        <dbReference type="Proteomes" id="UP000253729"/>
    </source>
</evidence>
<dbReference type="EMBL" id="KZ852056">
    <property type="protein sequence ID" value="RDH31219.1"/>
    <property type="molecule type" value="Genomic_DNA"/>
</dbReference>
<dbReference type="Pfam" id="PF07690">
    <property type="entry name" value="MFS_1"/>
    <property type="match status" value="1"/>
</dbReference>
<dbReference type="GeneID" id="38142015"/>
<evidence type="ECO:0000256" key="3">
    <source>
        <dbReference type="ARBA" id="ARBA00022448"/>
    </source>
</evidence>
<evidence type="ECO:0000256" key="2">
    <source>
        <dbReference type="ARBA" id="ARBA00008335"/>
    </source>
</evidence>
<evidence type="ECO:0000259" key="8">
    <source>
        <dbReference type="PROSITE" id="PS50850"/>
    </source>
</evidence>
<protein>
    <submittedName>
        <fullName evidence="9">Major facilitator superfamily domain-containing protein</fullName>
    </submittedName>
</protein>
<feature type="transmembrane region" description="Helical" evidence="7">
    <location>
        <begin position="146"/>
        <end position="174"/>
    </location>
</feature>
<evidence type="ECO:0000256" key="6">
    <source>
        <dbReference type="ARBA" id="ARBA00023136"/>
    </source>
</evidence>
<dbReference type="InterPro" id="IPR036259">
    <property type="entry name" value="MFS_trans_sf"/>
</dbReference>
<dbReference type="PANTHER" id="PTHR43791">
    <property type="entry name" value="PERMEASE-RELATED"/>
    <property type="match status" value="1"/>
</dbReference>
<evidence type="ECO:0000256" key="4">
    <source>
        <dbReference type="ARBA" id="ARBA00022692"/>
    </source>
</evidence>
<keyword evidence="10" id="KW-1185">Reference proteome</keyword>
<feature type="transmembrane region" description="Helical" evidence="7">
    <location>
        <begin position="109"/>
        <end position="126"/>
    </location>
</feature>
<dbReference type="PROSITE" id="PS50850">
    <property type="entry name" value="MFS"/>
    <property type="match status" value="1"/>
</dbReference>
<dbReference type="FunFam" id="1.20.1250.20:FF:000013">
    <property type="entry name" value="MFS general substrate transporter"/>
    <property type="match status" value="1"/>
</dbReference>
<accession>A0A3F3PWD3</accession>
<keyword evidence="5 7" id="KW-1133">Transmembrane helix</keyword>
<feature type="transmembrane region" description="Helical" evidence="7">
    <location>
        <begin position="446"/>
        <end position="467"/>
    </location>
</feature>
<dbReference type="STRING" id="1341132.A0A3F3PWD3"/>
<feature type="transmembrane region" description="Helical" evidence="7">
    <location>
        <begin position="186"/>
        <end position="207"/>
    </location>
</feature>
<dbReference type="Proteomes" id="UP000253729">
    <property type="component" value="Unassembled WGS sequence"/>
</dbReference>
<keyword evidence="4 7" id="KW-0812">Transmembrane</keyword>
<dbReference type="PANTHER" id="PTHR43791:SF9">
    <property type="entry name" value="MAJOR FACILITATOR-TYPE TRANSPORTER HXNP"/>
    <property type="match status" value="1"/>
</dbReference>
<feature type="domain" description="Major facilitator superfamily (MFS) profile" evidence="8">
    <location>
        <begin position="43"/>
        <end position="474"/>
    </location>
</feature>
<keyword evidence="6 7" id="KW-0472">Membrane</keyword>
<feature type="transmembrane region" description="Helical" evidence="7">
    <location>
        <begin position="287"/>
        <end position="304"/>
    </location>
</feature>
<proteinExistence type="inferred from homology"/>
<evidence type="ECO:0000313" key="9">
    <source>
        <dbReference type="EMBL" id="RDH31219.1"/>
    </source>
</evidence>
<keyword evidence="3" id="KW-0813">Transport</keyword>
<evidence type="ECO:0000256" key="1">
    <source>
        <dbReference type="ARBA" id="ARBA00004141"/>
    </source>
</evidence>
<sequence>MDTQKDDHKSHAVAEEAGVVVGDSVPIDAAAERSVVRKLDFRLLPVLSLMYFFNSLDRSNLGNAKTDGLENDLHLVGNQYNVILAVFNVTFCLFDLPSNLMLKKFSGKVMLPLMMIGWWVTLLVSMSDFANHGIRGSITLLQCAVFNFAGLLVCRLVMGIFEAGFFAGVIFYLTQFYKRNEIAFRLSIFYGMVTIAGAFSGLISFGVFQIKHHLPGWKYLFLIEGGATLIIASFALWWLPASGAQCHWFNEAEARAAQMRLLQDGSVRTGEKLSITAALAALSDWRVLAWAVSCFCYGVAQTSVSNFLPQMVALLGYSTIKTNLYTVAPYCVGTAVLWIICLSSDHFRERSIHLAGSLMITFVGYIILIAVDASEHQGVAYFACFLLAAGAFVPSSVFHSWHTNNVTDESQRAATVGFLVGAANCAGIPSSLAFKADTAPRYKPALIVNCAFLLFGVLVILGMGTYFRYDNRRRDREQGVRLTAADVSTKSLVGGWKDPNWRWTT</sequence>
<feature type="transmembrane region" description="Helical" evidence="7">
    <location>
        <begin position="354"/>
        <end position="373"/>
    </location>
</feature>
<dbReference type="InterPro" id="IPR011701">
    <property type="entry name" value="MFS"/>
</dbReference>
<evidence type="ECO:0000256" key="5">
    <source>
        <dbReference type="ARBA" id="ARBA00022989"/>
    </source>
</evidence>
<dbReference type="InterPro" id="IPR020846">
    <property type="entry name" value="MFS_dom"/>
</dbReference>
<comment type="subcellular location">
    <subcellularLocation>
        <location evidence="1">Membrane</location>
        <topology evidence="1">Multi-pass membrane protein</topology>
    </subcellularLocation>
</comment>
<gene>
    <name evidence="9" type="ORF">BDQ94DRAFT_180592</name>
</gene>
<dbReference type="SUPFAM" id="SSF103473">
    <property type="entry name" value="MFS general substrate transporter"/>
    <property type="match status" value="1"/>
</dbReference>
<dbReference type="Gene3D" id="1.20.1250.20">
    <property type="entry name" value="MFS general substrate transporter like domains"/>
    <property type="match status" value="2"/>
</dbReference>
<evidence type="ECO:0000256" key="7">
    <source>
        <dbReference type="SAM" id="Phobius"/>
    </source>
</evidence>